<dbReference type="STRING" id="1227077.SAMN04515668_1900"/>
<dbReference type="PROSITE" id="PS50925">
    <property type="entry name" value="BLUF"/>
    <property type="match status" value="1"/>
</dbReference>
<evidence type="ECO:0000313" key="3">
    <source>
        <dbReference type="Proteomes" id="UP000199029"/>
    </source>
</evidence>
<dbReference type="InterPro" id="IPR036046">
    <property type="entry name" value="Acylphosphatase-like_dom_sf"/>
</dbReference>
<feature type="domain" description="BLUF" evidence="1">
    <location>
        <begin position="40"/>
        <end position="131"/>
    </location>
</feature>
<reference evidence="3" key="1">
    <citation type="submission" date="2016-10" db="EMBL/GenBank/DDBJ databases">
        <authorList>
            <person name="Varghese N."/>
            <person name="Submissions S."/>
        </authorList>
    </citation>
    <scope>NUCLEOTIDE SEQUENCE [LARGE SCALE GENOMIC DNA]</scope>
    <source>
        <strain evidence="3">OR362-8,ATCC BAA-1266,JCM 13504</strain>
    </source>
</reference>
<keyword evidence="3" id="KW-1185">Reference proteome</keyword>
<evidence type="ECO:0000313" key="2">
    <source>
        <dbReference type="EMBL" id="SFQ32191.1"/>
    </source>
</evidence>
<name>A0A1I5XJN7_HYMAR</name>
<dbReference type="SUPFAM" id="SSF54975">
    <property type="entry name" value="Acylphosphatase/BLUF domain-like"/>
    <property type="match status" value="1"/>
</dbReference>
<dbReference type="GO" id="GO:0071949">
    <property type="term" value="F:FAD binding"/>
    <property type="evidence" value="ECO:0007669"/>
    <property type="project" value="InterPro"/>
</dbReference>
<dbReference type="AlphaFoldDB" id="A0A1I5XJN7"/>
<dbReference type="Gene3D" id="3.30.70.100">
    <property type="match status" value="1"/>
</dbReference>
<organism evidence="2 3">
    <name type="scientific">Hymenobacter arizonensis</name>
    <name type="common">Siccationidurans arizonensis</name>
    <dbReference type="NCBI Taxonomy" id="1227077"/>
    <lineage>
        <taxon>Bacteria</taxon>
        <taxon>Pseudomonadati</taxon>
        <taxon>Bacteroidota</taxon>
        <taxon>Cytophagia</taxon>
        <taxon>Cytophagales</taxon>
        <taxon>Hymenobacteraceae</taxon>
        <taxon>Hymenobacter</taxon>
    </lineage>
</organism>
<protein>
    <submittedName>
        <fullName evidence="2">Sensors of blue-light using FAD</fullName>
    </submittedName>
</protein>
<gene>
    <name evidence="2" type="ORF">SAMN04515668_1900</name>
</gene>
<dbReference type="Pfam" id="PF04940">
    <property type="entry name" value="BLUF"/>
    <property type="match status" value="1"/>
</dbReference>
<dbReference type="EMBL" id="FOXS01000002">
    <property type="protein sequence ID" value="SFQ32191.1"/>
    <property type="molecule type" value="Genomic_DNA"/>
</dbReference>
<dbReference type="InterPro" id="IPR007024">
    <property type="entry name" value="BLUF_domain"/>
</dbReference>
<proteinExistence type="predicted"/>
<dbReference type="GO" id="GO:0009882">
    <property type="term" value="F:blue light photoreceptor activity"/>
    <property type="evidence" value="ECO:0007669"/>
    <property type="project" value="InterPro"/>
</dbReference>
<accession>A0A1I5XJN7</accession>
<sequence>MTLTANTELTPQRYERQLLQHYQRGELTIDEVIGLLDASQYHVLYRSHATKPFTDAQLEDLLASARPFNAANQLTGLLLYNDSRFVQVLEGPEAAVRALYARIQQDPRHTSVVTVSEGPGPGRRFGEWGMAFGRVAGPAVTQAFDTVLAQDPVPGTVTDSALLLELLQAFGVTQETRAAEEPEFPLFN</sequence>
<dbReference type="SMART" id="SM01034">
    <property type="entry name" value="BLUF"/>
    <property type="match status" value="1"/>
</dbReference>
<evidence type="ECO:0000259" key="1">
    <source>
        <dbReference type="PROSITE" id="PS50925"/>
    </source>
</evidence>
<dbReference type="Proteomes" id="UP000199029">
    <property type="component" value="Unassembled WGS sequence"/>
</dbReference>